<dbReference type="InterPro" id="IPR001245">
    <property type="entry name" value="Ser-Thr/Tyr_kinase_cat_dom"/>
</dbReference>
<dbReference type="InterPro" id="IPR036770">
    <property type="entry name" value="Ankyrin_rpt-contain_sf"/>
</dbReference>
<gene>
    <name evidence="4" type="ORF">EB796_018509</name>
</gene>
<dbReference type="GO" id="GO:0007229">
    <property type="term" value="P:integrin-mediated signaling pathway"/>
    <property type="evidence" value="ECO:0007669"/>
    <property type="project" value="TreeGrafter"/>
</dbReference>
<name>A0A7J7JC31_BUGNE</name>
<dbReference type="GO" id="GO:0001725">
    <property type="term" value="C:stress fiber"/>
    <property type="evidence" value="ECO:0007669"/>
    <property type="project" value="TreeGrafter"/>
</dbReference>
<dbReference type="SUPFAM" id="SSF48403">
    <property type="entry name" value="Ankyrin repeat"/>
    <property type="match status" value="1"/>
</dbReference>
<dbReference type="Gene3D" id="1.25.40.20">
    <property type="entry name" value="Ankyrin repeat-containing domain"/>
    <property type="match status" value="1"/>
</dbReference>
<dbReference type="GO" id="GO:0004674">
    <property type="term" value="F:protein serine/threonine kinase activity"/>
    <property type="evidence" value="ECO:0007669"/>
    <property type="project" value="TreeGrafter"/>
</dbReference>
<dbReference type="InterPro" id="IPR000719">
    <property type="entry name" value="Prot_kinase_dom"/>
</dbReference>
<dbReference type="PROSITE" id="PS50088">
    <property type="entry name" value="ANK_REPEAT"/>
    <property type="match status" value="3"/>
</dbReference>
<protein>
    <recommendedName>
        <fullName evidence="3">Protein kinase domain-containing protein</fullName>
    </recommendedName>
</protein>
<dbReference type="Pfam" id="PF12796">
    <property type="entry name" value="Ank_2"/>
    <property type="match status" value="1"/>
</dbReference>
<dbReference type="AlphaFoldDB" id="A0A7J7JC31"/>
<organism evidence="4 5">
    <name type="scientific">Bugula neritina</name>
    <name type="common">Brown bryozoan</name>
    <name type="synonym">Sertularia neritina</name>
    <dbReference type="NCBI Taxonomy" id="10212"/>
    <lineage>
        <taxon>Eukaryota</taxon>
        <taxon>Metazoa</taxon>
        <taxon>Spiralia</taxon>
        <taxon>Lophotrochozoa</taxon>
        <taxon>Bryozoa</taxon>
        <taxon>Gymnolaemata</taxon>
        <taxon>Cheilostomatida</taxon>
        <taxon>Flustrina</taxon>
        <taxon>Buguloidea</taxon>
        <taxon>Bugulidae</taxon>
        <taxon>Bugula</taxon>
    </lineage>
</organism>
<dbReference type="GO" id="GO:0005524">
    <property type="term" value="F:ATP binding"/>
    <property type="evidence" value="ECO:0007669"/>
    <property type="project" value="InterPro"/>
</dbReference>
<dbReference type="PROSITE" id="PS50011">
    <property type="entry name" value="PROTEIN_KINASE_DOM"/>
    <property type="match status" value="1"/>
</dbReference>
<dbReference type="Pfam" id="PF00023">
    <property type="entry name" value="Ank"/>
    <property type="match status" value="1"/>
</dbReference>
<dbReference type="EMBL" id="VXIV02002751">
    <property type="protein sequence ID" value="KAF6023176.1"/>
    <property type="molecule type" value="Genomic_DNA"/>
</dbReference>
<dbReference type="GO" id="GO:0007160">
    <property type="term" value="P:cell-matrix adhesion"/>
    <property type="evidence" value="ECO:0007669"/>
    <property type="project" value="TreeGrafter"/>
</dbReference>
<evidence type="ECO:0000313" key="5">
    <source>
        <dbReference type="Proteomes" id="UP000593567"/>
    </source>
</evidence>
<dbReference type="Gene3D" id="3.30.200.20">
    <property type="entry name" value="Phosphorylase Kinase, domain 1"/>
    <property type="match status" value="1"/>
</dbReference>
<dbReference type="PROSITE" id="PS50297">
    <property type="entry name" value="ANK_REP_REGION"/>
    <property type="match status" value="3"/>
</dbReference>
<accession>A0A7J7JC31</accession>
<dbReference type="Pfam" id="PF07714">
    <property type="entry name" value="PK_Tyr_Ser-Thr"/>
    <property type="match status" value="1"/>
</dbReference>
<dbReference type="Proteomes" id="UP000593567">
    <property type="component" value="Unassembled WGS sequence"/>
</dbReference>
<comment type="similarity">
    <text evidence="1">Belongs to the protein kinase superfamily. TKL Ser/Thr protein kinase family.</text>
</comment>
<dbReference type="GO" id="GO:0005925">
    <property type="term" value="C:focal adhesion"/>
    <property type="evidence" value="ECO:0007669"/>
    <property type="project" value="TreeGrafter"/>
</dbReference>
<reference evidence="4" key="1">
    <citation type="submission" date="2020-06" db="EMBL/GenBank/DDBJ databases">
        <title>Draft genome of Bugula neritina, a colonial animal packing powerful symbionts and potential medicines.</title>
        <authorList>
            <person name="Rayko M."/>
        </authorList>
    </citation>
    <scope>NUCLEOTIDE SEQUENCE [LARGE SCALE GENOMIC DNA]</scope>
    <source>
        <strain evidence="4">Kwan_BN1</strain>
    </source>
</reference>
<keyword evidence="5" id="KW-1185">Reference proteome</keyword>
<dbReference type="FunFam" id="1.25.40.20:FF:000050">
    <property type="entry name" value="integrin-linked protein kinase"/>
    <property type="match status" value="1"/>
</dbReference>
<sequence length="455" mass="51659">MDDIFSQVREGNSLNVRIWLDNTENDLNEADDHQQSLLHWACFDGHVNIVDMLITRGARATATNMGDDTPLHVAASRGRRDVVLLLLQKKVSVNAVNEHGNTPLHYACFWGYEDLAEDLIKNGALVSIANRFDETPLDKAKPVMATYLREKAHEMGQDITKIPYDDRGWGTTFKTRATATLSRNFGLDMKQLSLQGRISNNHSGDIWRGIWQGNDIVAKILNVKQCTMRMARDFSEEFTRLRIFNHPNILAVLAASSQPPHLVMISQYMNLGSLYHILHGAQTDIVVDVHQALKFAVHIAKGMEFLHSMEPIIPNLAINSKHILIDNDFTARINMADYKFSFHEKHKEYSPAWMAPEALQRKADDINVRAADMWSFSILLWELTTREVPFSHLSPMEVGMKVALEDLRVTIPPGTSSHLTKLIKICMNEDSTKRPRFDAIIPILDKIHADYSNTR</sequence>
<feature type="repeat" description="ANK" evidence="2">
    <location>
        <begin position="99"/>
        <end position="131"/>
    </location>
</feature>
<dbReference type="Gene3D" id="1.10.510.10">
    <property type="entry name" value="Transferase(Phosphotransferase) domain 1"/>
    <property type="match status" value="1"/>
</dbReference>
<evidence type="ECO:0000256" key="1">
    <source>
        <dbReference type="ARBA" id="ARBA00005843"/>
    </source>
</evidence>
<evidence type="ECO:0000313" key="4">
    <source>
        <dbReference type="EMBL" id="KAF6023176.1"/>
    </source>
</evidence>
<dbReference type="SUPFAM" id="SSF56112">
    <property type="entry name" value="Protein kinase-like (PK-like)"/>
    <property type="match status" value="1"/>
</dbReference>
<dbReference type="PANTHER" id="PTHR44329">
    <property type="entry name" value="SERINE/THREONINE-PROTEIN KINASE TNNI3K-RELATED"/>
    <property type="match status" value="1"/>
</dbReference>
<dbReference type="SMART" id="SM00248">
    <property type="entry name" value="ANK"/>
    <property type="match status" value="3"/>
</dbReference>
<dbReference type="PIRSF" id="PIRSF000654">
    <property type="entry name" value="Integrin-linked_kinase"/>
    <property type="match status" value="1"/>
</dbReference>
<comment type="caution">
    <text evidence="4">The sequence shown here is derived from an EMBL/GenBank/DDBJ whole genome shotgun (WGS) entry which is preliminary data.</text>
</comment>
<feature type="repeat" description="ANK" evidence="2">
    <location>
        <begin position="33"/>
        <end position="65"/>
    </location>
</feature>
<dbReference type="InterPro" id="IPR051681">
    <property type="entry name" value="Ser/Thr_Kinases-Pseudokinases"/>
</dbReference>
<dbReference type="InterPro" id="IPR002110">
    <property type="entry name" value="Ankyrin_rpt"/>
</dbReference>
<keyword evidence="2" id="KW-0040">ANK repeat</keyword>
<dbReference type="InterPro" id="IPR011009">
    <property type="entry name" value="Kinase-like_dom_sf"/>
</dbReference>
<dbReference type="FunFam" id="3.30.200.20:FF:000245">
    <property type="entry name" value="Integrin-linked protein kinase"/>
    <property type="match status" value="1"/>
</dbReference>
<dbReference type="GO" id="GO:0034446">
    <property type="term" value="P:substrate adhesion-dependent cell spreading"/>
    <property type="evidence" value="ECO:0007669"/>
    <property type="project" value="TreeGrafter"/>
</dbReference>
<evidence type="ECO:0000259" key="3">
    <source>
        <dbReference type="PROSITE" id="PS50011"/>
    </source>
</evidence>
<feature type="domain" description="Protein kinase" evidence="3">
    <location>
        <begin position="192"/>
        <end position="451"/>
    </location>
</feature>
<dbReference type="PANTHER" id="PTHR44329:SF57">
    <property type="entry name" value="INTEGRIN-LINKED PROTEIN KINASE"/>
    <property type="match status" value="1"/>
</dbReference>
<dbReference type="OrthoDB" id="6718656at2759"/>
<feature type="repeat" description="ANK" evidence="2">
    <location>
        <begin position="66"/>
        <end position="98"/>
    </location>
</feature>
<proteinExistence type="inferred from homology"/>
<evidence type="ECO:0000256" key="2">
    <source>
        <dbReference type="PROSITE-ProRule" id="PRU00023"/>
    </source>
</evidence>